<dbReference type="InterPro" id="IPR036282">
    <property type="entry name" value="Glutathione-S-Trfase_C_sf"/>
</dbReference>
<name>A0AAV4ZY53_9AGAM</name>
<proteinExistence type="inferred from homology"/>
<comment type="caution">
    <text evidence="5">The sequence shown here is derived from an EMBL/GenBank/DDBJ whole genome shotgun (WGS) entry which is preliminary data.</text>
</comment>
<evidence type="ECO:0000259" key="3">
    <source>
        <dbReference type="PROSITE" id="PS50404"/>
    </source>
</evidence>
<dbReference type="SUPFAM" id="SSF47616">
    <property type="entry name" value="GST C-terminal domain-like"/>
    <property type="match status" value="1"/>
</dbReference>
<sequence>MAKITLFSHGKTPNPHKVLILLEELSVDYEIVQKELNDGPNGIKHENFTKYNPNGRLPAIIDHTNDDFVVWESAAILSYLAERFEFTGKYLGKTLKERTEVSEWLAFQISGNGPIQGQIFWFKFFHPVKNLDQSVYDRYINETLRVYGVLEKRLSEPGREYIALDRLTIADIAFYTWVSIAAPPDIPIDNFPKLQAYVSKLAELPSFKAAASKFVVN</sequence>
<dbReference type="AlphaFoldDB" id="A0AAV4ZY53"/>
<gene>
    <name evidence="5" type="ORF">Clacol_000154</name>
</gene>
<dbReference type="InterPro" id="IPR036249">
    <property type="entry name" value="Thioredoxin-like_sf"/>
</dbReference>
<dbReference type="Pfam" id="PF02798">
    <property type="entry name" value="GST_N"/>
    <property type="match status" value="1"/>
</dbReference>
<dbReference type="PROSITE" id="PS50404">
    <property type="entry name" value="GST_NTER"/>
    <property type="match status" value="1"/>
</dbReference>
<dbReference type="SFLD" id="SFLDG01151">
    <property type="entry name" value="Main.2:_Nu-like"/>
    <property type="match status" value="1"/>
</dbReference>
<dbReference type="SFLD" id="SFLDS00019">
    <property type="entry name" value="Glutathione_Transferase_(cytos"/>
    <property type="match status" value="1"/>
</dbReference>
<organism evidence="5 6">
    <name type="scientific">Clathrus columnatus</name>
    <dbReference type="NCBI Taxonomy" id="1419009"/>
    <lineage>
        <taxon>Eukaryota</taxon>
        <taxon>Fungi</taxon>
        <taxon>Dikarya</taxon>
        <taxon>Basidiomycota</taxon>
        <taxon>Agaricomycotina</taxon>
        <taxon>Agaricomycetes</taxon>
        <taxon>Phallomycetidae</taxon>
        <taxon>Phallales</taxon>
        <taxon>Clathraceae</taxon>
        <taxon>Clathrus</taxon>
    </lineage>
</organism>
<evidence type="ECO:0000256" key="1">
    <source>
        <dbReference type="ARBA" id="ARBA00007409"/>
    </source>
</evidence>
<dbReference type="Gene3D" id="1.20.1050.130">
    <property type="match status" value="1"/>
</dbReference>
<dbReference type="InterPro" id="IPR004045">
    <property type="entry name" value="Glutathione_S-Trfase_N"/>
</dbReference>
<keyword evidence="6" id="KW-1185">Reference proteome</keyword>
<evidence type="ECO:0000259" key="4">
    <source>
        <dbReference type="PROSITE" id="PS50405"/>
    </source>
</evidence>
<comment type="similarity">
    <text evidence="1 2">Belongs to the GST superfamily.</text>
</comment>
<dbReference type="SFLD" id="SFLDG00358">
    <property type="entry name" value="Main_(cytGST)"/>
    <property type="match status" value="1"/>
</dbReference>
<dbReference type="Proteomes" id="UP001050691">
    <property type="component" value="Unassembled WGS sequence"/>
</dbReference>
<dbReference type="Pfam" id="PF00043">
    <property type="entry name" value="GST_C"/>
    <property type="match status" value="1"/>
</dbReference>
<dbReference type="InterPro" id="IPR004046">
    <property type="entry name" value="GST_C"/>
</dbReference>
<protein>
    <recommendedName>
        <fullName evidence="7">Glutathione S-transferase</fullName>
    </recommendedName>
</protein>
<dbReference type="PROSITE" id="PS50405">
    <property type="entry name" value="GST_CTER"/>
    <property type="match status" value="1"/>
</dbReference>
<dbReference type="SUPFAM" id="SSF52833">
    <property type="entry name" value="Thioredoxin-like"/>
    <property type="match status" value="1"/>
</dbReference>
<dbReference type="PANTHER" id="PTHR44051:SF14">
    <property type="entry name" value="GLUTATHIONE S-TRANSFERASE II"/>
    <property type="match status" value="1"/>
</dbReference>
<reference evidence="5" key="1">
    <citation type="submission" date="2021-10" db="EMBL/GenBank/DDBJ databases">
        <title>De novo Genome Assembly of Clathrus columnatus (Basidiomycota, Fungi) Using Illumina and Nanopore Sequence Data.</title>
        <authorList>
            <person name="Ogiso-Tanaka E."/>
            <person name="Itagaki H."/>
            <person name="Hosoya T."/>
            <person name="Hosaka K."/>
        </authorList>
    </citation>
    <scope>NUCLEOTIDE SEQUENCE</scope>
    <source>
        <strain evidence="5">MO-923</strain>
    </source>
</reference>
<accession>A0AAV4ZY53</accession>
<evidence type="ECO:0000313" key="6">
    <source>
        <dbReference type="Proteomes" id="UP001050691"/>
    </source>
</evidence>
<dbReference type="PANTHER" id="PTHR44051">
    <property type="entry name" value="GLUTATHIONE S-TRANSFERASE-RELATED"/>
    <property type="match status" value="1"/>
</dbReference>
<dbReference type="InterPro" id="IPR010987">
    <property type="entry name" value="Glutathione-S-Trfase_C-like"/>
</dbReference>
<dbReference type="EMBL" id="BPWL01000001">
    <property type="protein sequence ID" value="GJJ05967.1"/>
    <property type="molecule type" value="Genomic_DNA"/>
</dbReference>
<feature type="domain" description="GST C-terminal" evidence="4">
    <location>
        <begin position="94"/>
        <end position="217"/>
    </location>
</feature>
<dbReference type="InterPro" id="IPR040079">
    <property type="entry name" value="Glutathione_S-Trfase"/>
</dbReference>
<evidence type="ECO:0000313" key="5">
    <source>
        <dbReference type="EMBL" id="GJJ05967.1"/>
    </source>
</evidence>
<evidence type="ECO:0008006" key="7">
    <source>
        <dbReference type="Google" id="ProtNLM"/>
    </source>
</evidence>
<feature type="domain" description="GST N-terminal" evidence="3">
    <location>
        <begin position="2"/>
        <end position="88"/>
    </location>
</feature>
<evidence type="ECO:0000256" key="2">
    <source>
        <dbReference type="RuleBase" id="RU003494"/>
    </source>
</evidence>
<dbReference type="CDD" id="cd03048">
    <property type="entry name" value="GST_N_Ure2p_like"/>
    <property type="match status" value="1"/>
</dbReference>